<evidence type="ECO:0000259" key="12">
    <source>
        <dbReference type="Pfam" id="PF03895"/>
    </source>
</evidence>
<dbReference type="InterPro" id="IPR011049">
    <property type="entry name" value="Serralysin-like_metalloprot_C"/>
</dbReference>
<protein>
    <submittedName>
        <fullName evidence="15">Trimeric autotransporter adhesin</fullName>
    </submittedName>
</protein>
<evidence type="ECO:0000256" key="7">
    <source>
        <dbReference type="ARBA" id="ARBA00022729"/>
    </source>
</evidence>
<dbReference type="InterPro" id="IPR008635">
    <property type="entry name" value="Coiled_stalk_dom"/>
</dbReference>
<dbReference type="SUPFAM" id="SSF101967">
    <property type="entry name" value="Adhesin YadA, collagen-binding domain"/>
    <property type="match status" value="7"/>
</dbReference>
<dbReference type="Gene3D" id="2.20.70.140">
    <property type="match status" value="3"/>
</dbReference>
<keyword evidence="5" id="KW-1134">Transmembrane beta strand</keyword>
<dbReference type="SUPFAM" id="SSF54523">
    <property type="entry name" value="Pili subunits"/>
    <property type="match status" value="1"/>
</dbReference>
<reference evidence="15 16" key="1">
    <citation type="submission" date="2019-03" db="EMBL/GenBank/DDBJ databases">
        <title>Genomic Encyclopedia of Type Strains, Phase IV (KMG-IV): sequencing the most valuable type-strain genomes for metagenomic binning, comparative biology and taxonomic classification.</title>
        <authorList>
            <person name="Goeker M."/>
        </authorList>
    </citation>
    <scope>NUCLEOTIDE SEQUENCE [LARGE SCALE GENOMIC DNA]</scope>
    <source>
        <strain evidence="15 16">DSM 28404</strain>
    </source>
</reference>
<evidence type="ECO:0000313" key="15">
    <source>
        <dbReference type="EMBL" id="TCP91227.1"/>
    </source>
</evidence>
<sequence>MNKIYKVIYNHALGIFQAVTELAKGHVKSSRQCEQKTNKASATTGCFKLKPLSLMLALLIPSMVFAAPATRNGYDKGDFSALVIGEQNDTAGQDGAASAYSGASSDNPNLMPANHHSIAIGGSAKVDNNKWSTALGYKANAEAKNGSKDGSIALGAFSSTKAANTGTGSQSIEISGKTYEFAGKANRNTSVLSIGAGTTVQEPTGRANGRGTYYDTYTSSQNYQYRQIQNVAAGTISATSTDAVNGSQLFALASAINDLNKGGDGGTKVDVKGGTNIASVQKTETDGQTVYTVNADGAKVSKGSDAVTVTNGKKDATTNITDYKIDLSDATKTTLSQVNTNKTNIEGNKTSITKNTTDIKALQDNTVKLGGDTNTVTTEPQKLSKSGGLQFNIVGDSKYVTTAASGTNVKVSVKEEAIKETAKTVATEVKSDNKSVTIKKTTGANGQSIYDLSVSVAATASDLAYKANGKNAKSVSLANGLDFTDTTNITATVDENGVVKHTLKDNITVKNVTADNMTVNNTPTNNTSVTNKKYVDDSISAVNLKTKGNTGEGAVNLATQALDVTATGTNGVSARTVANATGIVVNVDASELKTAIDKNKTDISTNTTDITKLKDNTIKLGGDNATMTNAQKLSNDGGLKFNVVGDDKFVTTTASGTDVKVAVKEDAIKNTAKTVTTKVTSKNKSVTISETQDGDRTVYDLSVDASGTTLNYKADGKNAQAVNLSDGLNFTSTDNITSTVDANGVVKHALKDDITVKNVTADNMTVNNAPTDNTSVTNKKYVDESVAAAKTEVKAGNNVTVDADTTSAKDGHTIYTVNAKATTAKAGSEAVTVEGTTNATDVTDYVVDLSKKTKDTLVKAEKGFNIDADNKTPDNVQLGETVTYNGDKNITTKVTNNNIAITLNDAINVSTVTANTIKAGDVNATNMTVTNAPTTDNSVTNKSYVDGEVAKVTLNTAGDTGTGSVKLADQTFAVKANAIGKIAANTVANAQGITINVDSTAIDNAIADNTKNITNNTNNITTLQNNTIKLGGDKGTTETQALNKSGGLKFDVKGDNKYITTSATGDAVTISVDESAVKKTAKSVTTEVKSDNNSVTVTQTTGANGQSVYDLSVDTSGTNLAYKADGQNNQSVTLAKGLDFTSTGNITATVDANGVVKHTLKDDITVNNITANDMTVKNAPTTNNSVTNKSYVDGEVAKVTLKTAGDSGKGSVNLANQTLKVDTKTTGKISANTVANEQGITINVDSTALDNEITKNTTNIDALKDNTIKLGGDTGATDGQALSKKDGLQFNVVGDNKYVTTEASGTNVKVAVKEDAIKDTAKTVTSKITSNNKSVTVNETKEGDRTVYDLSVDASGTNLAYKADGKNDQSVTLAKGLDFMSTENITATVDKDGVVKHTLNDDIKIGKDGADGKDGTIGVNGKDGASVVLNGKDGSIGLTGPRGKDGANGKSANISVQDGQPGVDGAAGLDGRDGTDGKTRIVYETKDKNNNTVKEEIATLNDGLRFTGNNVSTENKHKLNSLVKVQGEGVTEEMSKTFNSATGNINVVADGNNTLTVQLAKDLQNLNSVTLVNKTDPAKSTTISSDKDGNLDVGGDKITNVAKGEISKDSTDAINGSQLHEVKEIANKGFNIDADKRANGVTNADNVAPGETVKFTSKDGNVITTIDGENNVDFGLNNTINVGGKDGKDGAIGVKGADGKDGITIKPDAIVFNGVNGKDGQSAISVNGKNGANGLDGTSITRIEYTDPNTNKTEIVATLNDGLNFTGNNEVNNAHKLNSKVKIIGEGVDKAASEKFASASGNINVKANGTDTLEVQLNKDLKNLNSVTLVNKDDPTKSTTITSNTDGNLDVGGDKITNVSDGEIAENSKDAINGSQLYKVKTELTTDAFGLKDQNGNEFKQSLGTTAQIVGNDNISTKVITKDDGSKALEVSLNDNIQIGKNGKDGKDGSIGVNGKDGASVTLNGKDGSIGLTGPRGANGKDGASANISVQNGAKGLDGNDGENGESKTRIVYKKSDGKTETIATLNDGLNFQGDTGEVIAKKLNETLSIKGNVDANADVTDKNLRVDNVKGELILKMAKNLTDLTSITVGGTVINNDGLSITNGPSVKNTGIDAGNKKIINVSDGEIAENSKDAINGSQLHKVKTELTTNAFGLKDQDGNEFKQNLGSTAQIVGNDNISTKVITKNDGSKALEVSLNDNIQIGKDGKDGKDGSIGVKGKDGASVTLNGKDGSIGLTGPRGTDGKDGASADISVQNGAKGLDGNDGENGESKTRIVYKKTDGTTETIATLNDGLKFQGDTGDVIAKKLNETLLIKGNLDSKAEVTDKNLRVDSVNGELILKMAKNLTDLTSITVGDTFINNDGLTITGGPSVTKAGINAGNKVISNVKEGVDGNDAVNVNQLNDVKNIANKGWNLTTNGDSASKSNVKPGDSVDFANKDGNIKITNDGNNLTVDLAKNLNLGEDGSVEIGDTKLDGNGLVINGGPSVTKQGLDAGSKKITNVQAGEADTDAVNVSQLNDATNKVKDAVTWKVNTEGQSDAKKEAQSVSNQTVTVKHGVNTQVSEIKKDENGNYSYEINVTGLPMEYIDEAGNTLVNIGGQFYSQKDGGNGQKILTPSTPAKVRITSEKPMQLTNVADGKISEDSTDAINGSQLNKVITDGLTFAGDNGEFKTPLGKKVTISGGVKEAAKLTDNNIGVVAENGTLNVKLAKALTGLTSAEFKDDNGNVTNVNGNGISIAGNNGKTISLTADGLNNGGNRITNVAPGVDGTDAVNVNQLRGIANHIAGKINKVDNNARAGIAGAIATATLPQAYLPGKSLVAVGGGTYRGESGVALGMSTISDGGNWILKTTANADSRGNFGAGAAIGYQW</sequence>
<evidence type="ECO:0000313" key="16">
    <source>
        <dbReference type="Proteomes" id="UP000295763"/>
    </source>
</evidence>
<dbReference type="InterPro" id="IPR005594">
    <property type="entry name" value="YadA_C"/>
</dbReference>
<feature type="region of interest" description="Disordered" evidence="11">
    <location>
        <begin position="1966"/>
        <end position="2007"/>
    </location>
</feature>
<dbReference type="GO" id="GO:0015031">
    <property type="term" value="P:protein transport"/>
    <property type="evidence" value="ECO:0007669"/>
    <property type="project" value="UniProtKB-KW"/>
</dbReference>
<evidence type="ECO:0000256" key="9">
    <source>
        <dbReference type="ARBA" id="ARBA00023136"/>
    </source>
</evidence>
<keyword evidence="7" id="KW-0732">Signal</keyword>
<evidence type="ECO:0000256" key="2">
    <source>
        <dbReference type="ARBA" id="ARBA00004442"/>
    </source>
</evidence>
<proteinExistence type="inferred from homology"/>
<organism evidence="15 16">
    <name type="scientific">Cricetibacter osteomyelitidis</name>
    <dbReference type="NCBI Taxonomy" id="1521931"/>
    <lineage>
        <taxon>Bacteria</taxon>
        <taxon>Pseudomonadati</taxon>
        <taxon>Pseudomonadota</taxon>
        <taxon>Gammaproteobacteria</taxon>
        <taxon>Pasteurellales</taxon>
        <taxon>Pasteurellaceae</taxon>
        <taxon>Cricetibacter</taxon>
    </lineage>
</organism>
<dbReference type="PANTHER" id="PTHR24637">
    <property type="entry name" value="COLLAGEN"/>
    <property type="match status" value="1"/>
</dbReference>
<evidence type="ECO:0000256" key="11">
    <source>
        <dbReference type="SAM" id="MobiDB-lite"/>
    </source>
</evidence>
<dbReference type="InterPro" id="IPR024973">
    <property type="entry name" value="ESPR"/>
</dbReference>
<dbReference type="Gene3D" id="3.30.1300.30">
    <property type="entry name" value="GSPII I/J protein-like"/>
    <property type="match status" value="1"/>
</dbReference>
<feature type="domain" description="ESPR" evidence="14">
    <location>
        <begin position="1"/>
        <end position="42"/>
    </location>
</feature>
<keyword evidence="8" id="KW-0653">Protein transport</keyword>
<evidence type="ECO:0000256" key="10">
    <source>
        <dbReference type="ARBA" id="ARBA00023237"/>
    </source>
</evidence>
<dbReference type="RefSeq" id="WP_165870264.1">
    <property type="nucleotide sequence ID" value="NZ_SLYB01000034.1"/>
</dbReference>
<gene>
    <name evidence="15" type="ORF">EDC44_1342</name>
</gene>
<keyword evidence="4" id="KW-0813">Transport</keyword>
<feature type="region of interest" description="Disordered" evidence="11">
    <location>
        <begin position="2230"/>
        <end position="2272"/>
    </location>
</feature>
<feature type="domain" description="Trimeric autotransporter adhesin YadA-like stalk" evidence="13">
    <location>
        <begin position="2498"/>
        <end position="2536"/>
    </location>
</feature>
<feature type="domain" description="Trimeric autotransporter adhesin YadA-like stalk" evidence="13">
    <location>
        <begin position="2384"/>
        <end position="2421"/>
    </location>
</feature>
<dbReference type="Gene3D" id="6.10.250.2040">
    <property type="match status" value="1"/>
</dbReference>
<accession>A0A4R2SMH7</accession>
<evidence type="ECO:0000256" key="4">
    <source>
        <dbReference type="ARBA" id="ARBA00022448"/>
    </source>
</evidence>
<dbReference type="Pfam" id="PF13018">
    <property type="entry name" value="ESPR"/>
    <property type="match status" value="1"/>
</dbReference>
<feature type="domain" description="Trimeric autotransporter adhesin YadA-like stalk" evidence="13">
    <location>
        <begin position="1855"/>
        <end position="1897"/>
    </location>
</feature>
<dbReference type="GO" id="GO:0009986">
    <property type="term" value="C:cell surface"/>
    <property type="evidence" value="ECO:0007669"/>
    <property type="project" value="UniProtKB-SubCell"/>
</dbReference>
<feature type="domain" description="Trimeric autotransporter adhesin YadA-like stalk" evidence="13">
    <location>
        <begin position="2758"/>
        <end position="2798"/>
    </location>
</feature>
<evidence type="ECO:0000256" key="5">
    <source>
        <dbReference type="ARBA" id="ARBA00022452"/>
    </source>
</evidence>
<evidence type="ECO:0000256" key="8">
    <source>
        <dbReference type="ARBA" id="ARBA00022927"/>
    </source>
</evidence>
<dbReference type="Pfam" id="PF03895">
    <property type="entry name" value="YadA_anchor"/>
    <property type="match status" value="1"/>
</dbReference>
<comment type="subcellular location">
    <subcellularLocation>
        <location evidence="2">Cell outer membrane</location>
    </subcellularLocation>
    <subcellularLocation>
        <location evidence="1">Cell surface</location>
    </subcellularLocation>
</comment>
<comment type="similarity">
    <text evidence="3">Belongs to the autotransporter-2 (AT-2) (TC 1.B.40) family.</text>
</comment>
<feature type="domain" description="Trimeric autotransporter adhesin YadA-like stalk" evidence="13">
    <location>
        <begin position="2119"/>
        <end position="2159"/>
    </location>
</feature>
<feature type="domain" description="Trimeric autotransporter adhesin YadA-like stalk" evidence="13">
    <location>
        <begin position="2631"/>
        <end position="2659"/>
    </location>
</feature>
<evidence type="ECO:0000259" key="14">
    <source>
        <dbReference type="Pfam" id="PF13018"/>
    </source>
</evidence>
<feature type="domain" description="Trimeric autotransporter adhesin YadA-like C-terminal membrane anchor" evidence="12">
    <location>
        <begin position="2809"/>
        <end position="2869"/>
    </location>
</feature>
<dbReference type="GO" id="GO:0009279">
    <property type="term" value="C:cell outer membrane"/>
    <property type="evidence" value="ECO:0007669"/>
    <property type="project" value="UniProtKB-SubCell"/>
</dbReference>
<name>A0A4R2SMH7_9PAST</name>
<dbReference type="Gene3D" id="6.20.50.100">
    <property type="match status" value="3"/>
</dbReference>
<keyword evidence="16" id="KW-1185">Reference proteome</keyword>
<keyword evidence="9" id="KW-0472">Membrane</keyword>
<dbReference type="PANTHER" id="PTHR24637:SF417">
    <property type="entry name" value="COL_CUTICLE_N DOMAIN-CONTAINING PROTEIN"/>
    <property type="match status" value="1"/>
</dbReference>
<evidence type="ECO:0000259" key="13">
    <source>
        <dbReference type="Pfam" id="PF05662"/>
    </source>
</evidence>
<evidence type="ECO:0000256" key="3">
    <source>
        <dbReference type="ARBA" id="ARBA00005848"/>
    </source>
</evidence>
<feature type="domain" description="Trimeric autotransporter adhesin YadA-like stalk" evidence="13">
    <location>
        <begin position="227"/>
        <end position="267"/>
    </location>
</feature>
<keyword evidence="10" id="KW-0998">Cell outer membrane</keyword>
<dbReference type="EMBL" id="SLYB01000034">
    <property type="protein sequence ID" value="TCP91227.1"/>
    <property type="molecule type" value="Genomic_DNA"/>
</dbReference>
<dbReference type="Pfam" id="PF05662">
    <property type="entry name" value="YadA_stalk"/>
    <property type="match status" value="8"/>
</dbReference>
<keyword evidence="6" id="KW-0812">Transmembrane</keyword>
<evidence type="ECO:0000256" key="1">
    <source>
        <dbReference type="ARBA" id="ARBA00004241"/>
    </source>
</evidence>
<dbReference type="Gene3D" id="1.20.5.170">
    <property type="match status" value="2"/>
</dbReference>
<dbReference type="Gene3D" id="2.150.10.10">
    <property type="entry name" value="Serralysin-like metalloprotease, C-terminal"/>
    <property type="match status" value="4"/>
</dbReference>
<feature type="region of interest" description="Disordered" evidence="11">
    <location>
        <begin position="1433"/>
        <end position="1473"/>
    </location>
</feature>
<dbReference type="InterPro" id="IPR045584">
    <property type="entry name" value="Pilin-like"/>
</dbReference>
<dbReference type="Proteomes" id="UP000295763">
    <property type="component" value="Unassembled WGS sequence"/>
</dbReference>
<comment type="caution">
    <text evidence="15">The sequence shown here is derived from an EMBL/GenBank/DDBJ whole genome shotgun (WGS) entry which is preliminary data.</text>
</comment>
<feature type="domain" description="Trimeric autotransporter adhesin YadA-like stalk" evidence="13">
    <location>
        <begin position="1597"/>
        <end position="1639"/>
    </location>
</feature>
<evidence type="ECO:0000256" key="6">
    <source>
        <dbReference type="ARBA" id="ARBA00022692"/>
    </source>
</evidence>